<dbReference type="EMBL" id="MK814735">
    <property type="protein sequence ID" value="QCI08602.1"/>
    <property type="molecule type" value="Genomic_DNA"/>
</dbReference>
<dbReference type="InterPro" id="IPR017492">
    <property type="entry name" value="PSI_PsaK"/>
</dbReference>
<evidence type="ECO:0000256" key="2">
    <source>
        <dbReference type="ARBA" id="ARBA00006458"/>
    </source>
</evidence>
<geneLocation type="plastid" evidence="10"/>
<dbReference type="GO" id="GO:0009522">
    <property type="term" value="C:photosystem I"/>
    <property type="evidence" value="ECO:0007669"/>
    <property type="project" value="UniProtKB-KW"/>
</dbReference>
<feature type="transmembrane region" description="Helical" evidence="9">
    <location>
        <begin position="66"/>
        <end position="85"/>
    </location>
</feature>
<dbReference type="SUPFAM" id="SSF81563">
    <property type="entry name" value="Photosystem I reaction center subunit X, PsaK"/>
    <property type="match status" value="1"/>
</dbReference>
<accession>A0A4D6WZI9</accession>
<dbReference type="Gene3D" id="1.20.860.20">
    <property type="entry name" value="Photosystem I PsaK, reaction centre"/>
    <property type="match status" value="1"/>
</dbReference>
<gene>
    <name evidence="9 10" type="primary">psaK</name>
</gene>
<evidence type="ECO:0000256" key="3">
    <source>
        <dbReference type="ARBA" id="ARBA00022531"/>
    </source>
</evidence>
<evidence type="ECO:0000256" key="1">
    <source>
        <dbReference type="ARBA" id="ARBA00004141"/>
    </source>
</evidence>
<organism evidence="10">
    <name type="scientific">Spermothamnion repens</name>
    <dbReference type="NCBI Taxonomy" id="31383"/>
    <lineage>
        <taxon>Eukaryota</taxon>
        <taxon>Rhodophyta</taxon>
        <taxon>Florideophyceae</taxon>
        <taxon>Rhodymeniophycidae</taxon>
        <taxon>Ceramiales</taxon>
        <taxon>Ceramiaceae</taxon>
        <taxon>Spermothamnion</taxon>
    </lineage>
</organism>
<comment type="similarity">
    <text evidence="2 9">Belongs to the PsaG/PsaK family.</text>
</comment>
<keyword evidence="6 9" id="KW-1133">Transmembrane helix</keyword>
<keyword evidence="4 9" id="KW-0812">Transmembrane</keyword>
<keyword evidence="5 9" id="KW-0603">Photosystem I</keyword>
<reference evidence="10" key="2">
    <citation type="submission" date="2019-04" db="EMBL/GenBank/DDBJ databases">
        <authorList>
            <person name="Pasella M."/>
        </authorList>
    </citation>
    <scope>NUCLEOTIDE SEQUENCE</scope>
    <source>
        <strain evidence="10">PD2951</strain>
    </source>
</reference>
<keyword evidence="10" id="KW-0934">Plastid</keyword>
<dbReference type="InterPro" id="IPR000549">
    <property type="entry name" value="PSI_PsaG/PsaK"/>
</dbReference>
<sequence>MNLYTYIAFISNDYAWSFNKALIMIICNTICILLGRYAIQVRGLGPSIPIAGLEGLGLTELLATTSLGHIIGAGTIIGLSSIGLIN</sequence>
<dbReference type="GO" id="GO:0015979">
    <property type="term" value="P:photosynthesis"/>
    <property type="evidence" value="ECO:0007669"/>
    <property type="project" value="UniProtKB-UniRule"/>
</dbReference>
<comment type="subcellular location">
    <subcellularLocation>
        <location evidence="9">Cellular thylakoid membrane</location>
        <topology evidence="9">Multi-pass membrane protein</topology>
    </subcellularLocation>
    <subcellularLocation>
        <location evidence="1">Membrane</location>
        <topology evidence="1">Multi-pass membrane protein</topology>
    </subcellularLocation>
</comment>
<dbReference type="AlphaFoldDB" id="A0A4D6WZI9"/>
<protein>
    <recommendedName>
        <fullName evidence="9">Photosystem I reaction center subunit PsaK</fullName>
    </recommendedName>
    <alternativeName>
        <fullName evidence="9">Photosystem I subunit X</fullName>
    </alternativeName>
</protein>
<evidence type="ECO:0000256" key="4">
    <source>
        <dbReference type="ARBA" id="ARBA00022692"/>
    </source>
</evidence>
<dbReference type="Pfam" id="PF01241">
    <property type="entry name" value="PSI_PSAK"/>
    <property type="match status" value="1"/>
</dbReference>
<evidence type="ECO:0000256" key="5">
    <source>
        <dbReference type="ARBA" id="ARBA00022836"/>
    </source>
</evidence>
<keyword evidence="8 9" id="KW-0472">Membrane</keyword>
<name>A0A4D6WZI9_9FLOR</name>
<dbReference type="InterPro" id="IPR035982">
    <property type="entry name" value="PSI_centre_PsaK_sf"/>
</dbReference>
<feature type="transmembrane region" description="Helical" evidence="9">
    <location>
        <begin position="21"/>
        <end position="39"/>
    </location>
</feature>
<keyword evidence="3 9" id="KW-0602">Photosynthesis</keyword>
<dbReference type="HAMAP" id="MF_00474">
    <property type="entry name" value="PSI_PsaK"/>
    <property type="match status" value="1"/>
</dbReference>
<evidence type="ECO:0000313" key="10">
    <source>
        <dbReference type="EMBL" id="QCI08602.1"/>
    </source>
</evidence>
<evidence type="ECO:0000256" key="9">
    <source>
        <dbReference type="HAMAP-Rule" id="MF_00474"/>
    </source>
</evidence>
<proteinExistence type="inferred from homology"/>
<reference evidence="10" key="1">
    <citation type="journal article" date="2019" name="Mol. Phylogenet. Evol.">
        <title>Morphological evolution and classification of the red algal order Ceramiales inferred using plastid phylogenomics.</title>
        <authorList>
            <person name="Diaz-Tapia P."/>
            <person name="Pasella M.M."/>
            <person name="Verbruggen H."/>
            <person name="Maggs C.A."/>
        </authorList>
    </citation>
    <scope>NUCLEOTIDE SEQUENCE</scope>
    <source>
        <strain evidence="10">PD2951</strain>
    </source>
</reference>
<dbReference type="NCBIfam" id="TIGR03049">
    <property type="entry name" value="PS_I_psaK"/>
    <property type="match status" value="1"/>
</dbReference>
<dbReference type="GO" id="GO:0042651">
    <property type="term" value="C:thylakoid membrane"/>
    <property type="evidence" value="ECO:0007669"/>
    <property type="project" value="UniProtKB-UniRule"/>
</dbReference>
<evidence type="ECO:0000256" key="7">
    <source>
        <dbReference type="ARBA" id="ARBA00023078"/>
    </source>
</evidence>
<keyword evidence="7 9" id="KW-0793">Thylakoid</keyword>
<evidence type="ECO:0000256" key="8">
    <source>
        <dbReference type="ARBA" id="ARBA00023136"/>
    </source>
</evidence>
<evidence type="ECO:0000256" key="6">
    <source>
        <dbReference type="ARBA" id="ARBA00022989"/>
    </source>
</evidence>
<dbReference type="InterPro" id="IPR037101">
    <property type="entry name" value="PSI_PsaK_bact"/>
</dbReference>